<evidence type="ECO:0000313" key="3">
    <source>
        <dbReference type="Proteomes" id="UP000050872"/>
    </source>
</evidence>
<dbReference type="EMBL" id="AZEZ01000092">
    <property type="protein sequence ID" value="KRL43130.1"/>
    <property type="molecule type" value="Genomic_DNA"/>
</dbReference>
<reference evidence="2 3" key="1">
    <citation type="journal article" date="2015" name="Genome Announc.">
        <title>Expanding the biotechnology potential of lactobacilli through comparative genomics of 213 strains and associated genera.</title>
        <authorList>
            <person name="Sun Z."/>
            <person name="Harris H.M."/>
            <person name="McCann A."/>
            <person name="Guo C."/>
            <person name="Argimon S."/>
            <person name="Zhang W."/>
            <person name="Yang X."/>
            <person name="Jeffery I.B."/>
            <person name="Cooney J.C."/>
            <person name="Kagawa T.F."/>
            <person name="Liu W."/>
            <person name="Song Y."/>
            <person name="Salvetti E."/>
            <person name="Wrobel A."/>
            <person name="Rasinkangas P."/>
            <person name="Parkhill J."/>
            <person name="Rea M.C."/>
            <person name="O'Sullivan O."/>
            <person name="Ritari J."/>
            <person name="Douillard F.P."/>
            <person name="Paul Ross R."/>
            <person name="Yang R."/>
            <person name="Briner A.E."/>
            <person name="Felis G.E."/>
            <person name="de Vos W.M."/>
            <person name="Barrangou R."/>
            <person name="Klaenhammer T.R."/>
            <person name="Caufield P.W."/>
            <person name="Cui Y."/>
            <person name="Zhang H."/>
            <person name="O'Toole P.W."/>
        </authorList>
    </citation>
    <scope>NUCLEOTIDE SEQUENCE [LARGE SCALE GENOMIC DNA]</scope>
    <source>
        <strain evidence="2 3">DSM 14500</strain>
    </source>
</reference>
<organism evidence="2 3">
    <name type="scientific">Companilactobacillus mindensis DSM 14500</name>
    <dbReference type="NCBI Taxonomy" id="1423770"/>
    <lineage>
        <taxon>Bacteria</taxon>
        <taxon>Bacillati</taxon>
        <taxon>Bacillota</taxon>
        <taxon>Bacilli</taxon>
        <taxon>Lactobacillales</taxon>
        <taxon>Lactobacillaceae</taxon>
        <taxon>Companilactobacillus</taxon>
    </lineage>
</organism>
<comment type="caution">
    <text evidence="2">The sequence shown here is derived from an EMBL/GenBank/DDBJ whole genome shotgun (WGS) entry which is preliminary data.</text>
</comment>
<keyword evidence="3" id="KW-1185">Reference proteome</keyword>
<evidence type="ECO:0000256" key="1">
    <source>
        <dbReference type="SAM" id="Phobius"/>
    </source>
</evidence>
<name>A0A0R1QLP8_9LACO</name>
<evidence type="ECO:0000313" key="2">
    <source>
        <dbReference type="EMBL" id="KRL43130.1"/>
    </source>
</evidence>
<keyword evidence="1" id="KW-0812">Transmembrane</keyword>
<proteinExistence type="predicted"/>
<keyword evidence="1" id="KW-0472">Membrane</keyword>
<keyword evidence="1" id="KW-1133">Transmembrane helix</keyword>
<dbReference type="Proteomes" id="UP000050872">
    <property type="component" value="Unassembled WGS sequence"/>
</dbReference>
<dbReference type="PATRIC" id="fig|1423770.3.peg.1140"/>
<protein>
    <submittedName>
        <fullName evidence="2">Uncharacterized protein</fullName>
    </submittedName>
</protein>
<accession>A0A0R1QLP8</accession>
<sequence length="111" mass="13096">MVYKDIHQKGDFKMQTLDTTRSYYRRITKLDIIVLFMIIGLLFFKEGVFLSALLIVVYPFSHSKVLVSDIGDKDTKLWVRNMDWNRYRKDHGINLLSQYKSSGNQVYNPQA</sequence>
<feature type="transmembrane region" description="Helical" evidence="1">
    <location>
        <begin position="32"/>
        <end position="58"/>
    </location>
</feature>
<dbReference type="STRING" id="1423770.FD29_GL001107"/>
<gene>
    <name evidence="2" type="ORF">FD29_GL001107</name>
</gene>
<dbReference type="AlphaFoldDB" id="A0A0R1QLP8"/>